<dbReference type="AlphaFoldDB" id="T1IBB5"/>
<dbReference type="EMBL" id="ACPB03007241">
    <property type="status" value="NOT_ANNOTATED_CDS"/>
    <property type="molecule type" value="Genomic_DNA"/>
</dbReference>
<proteinExistence type="predicted"/>
<organism evidence="1 2">
    <name type="scientific">Rhodnius prolixus</name>
    <name type="common">Triatomid bug</name>
    <dbReference type="NCBI Taxonomy" id="13249"/>
    <lineage>
        <taxon>Eukaryota</taxon>
        <taxon>Metazoa</taxon>
        <taxon>Ecdysozoa</taxon>
        <taxon>Arthropoda</taxon>
        <taxon>Hexapoda</taxon>
        <taxon>Insecta</taxon>
        <taxon>Pterygota</taxon>
        <taxon>Neoptera</taxon>
        <taxon>Paraneoptera</taxon>
        <taxon>Hemiptera</taxon>
        <taxon>Heteroptera</taxon>
        <taxon>Panheteroptera</taxon>
        <taxon>Cimicomorpha</taxon>
        <taxon>Reduviidae</taxon>
        <taxon>Triatominae</taxon>
        <taxon>Rhodnius</taxon>
    </lineage>
</organism>
<dbReference type="Proteomes" id="UP000015103">
    <property type="component" value="Unassembled WGS sequence"/>
</dbReference>
<protein>
    <submittedName>
        <fullName evidence="1">Uncharacterized protein</fullName>
    </submittedName>
</protein>
<dbReference type="InParanoid" id="T1IBB5"/>
<dbReference type="eggNOG" id="ENOG502TJCZ">
    <property type="taxonomic scope" value="Eukaryota"/>
</dbReference>
<dbReference type="VEuPathDB" id="VectorBase:RPRC013586"/>
<keyword evidence="2" id="KW-1185">Reference proteome</keyword>
<reference evidence="1" key="1">
    <citation type="submission" date="2015-05" db="UniProtKB">
        <authorList>
            <consortium name="EnsemblMetazoa"/>
        </authorList>
    </citation>
    <scope>IDENTIFICATION</scope>
</reference>
<dbReference type="HOGENOM" id="CLU_1688913_0_0_1"/>
<name>T1IBB5_RHOPR</name>
<dbReference type="EnsemblMetazoa" id="RPRC013586-RA">
    <property type="protein sequence ID" value="RPRC013586-PA"/>
    <property type="gene ID" value="RPRC013586"/>
</dbReference>
<accession>T1IBB5</accession>
<sequence length="156" mass="17620">MYSRTLIVYLFSFLQIYCFLCVVSQYQEYKEGRGTADFEFINRRVPGVRYVPQPTGTSFLSTRRAVTYQETKASPTCSPPGLTEKTPHRKHVQFGELSPPPYEEVVKQRLAPPQQQQPSSIIHIESPKDKSIDMLAVRVIPMPSGGEKGALNKSVL</sequence>
<evidence type="ECO:0000313" key="2">
    <source>
        <dbReference type="Proteomes" id="UP000015103"/>
    </source>
</evidence>
<evidence type="ECO:0000313" key="1">
    <source>
        <dbReference type="EnsemblMetazoa" id="RPRC013586-PA"/>
    </source>
</evidence>